<comment type="caution">
    <text evidence="1">The sequence shown here is derived from an EMBL/GenBank/DDBJ whole genome shotgun (WGS) entry which is preliminary data.</text>
</comment>
<evidence type="ECO:0000313" key="2">
    <source>
        <dbReference type="Proteomes" id="UP001372338"/>
    </source>
</evidence>
<accession>A0AAN9HYA8</accession>
<proteinExistence type="predicted"/>
<dbReference type="Proteomes" id="UP001372338">
    <property type="component" value="Unassembled WGS sequence"/>
</dbReference>
<name>A0AAN9HYA8_CROPI</name>
<protein>
    <submittedName>
        <fullName evidence="1">Uncharacterized protein</fullName>
    </submittedName>
</protein>
<evidence type="ECO:0000313" key="1">
    <source>
        <dbReference type="EMBL" id="KAK7258234.1"/>
    </source>
</evidence>
<gene>
    <name evidence="1" type="ORF">RIF29_32794</name>
</gene>
<sequence length="166" mass="19408">MNALNNDVLVIVKAYNVKYEYDNGLCPCESSAYWPVCSERISRQFWICDLWQQEWNILRRTADENVQRWDFHVGLPSPIRCRAATIFLPLFPHPHPHLSIREGGYVKKRVEVVMPIAIGKEREEIQSKLQVIPDSRTGVELDRQRVEFDDVRYRVQGGFYTIQGSV</sequence>
<dbReference type="AlphaFoldDB" id="A0AAN9HYA8"/>
<organism evidence="1 2">
    <name type="scientific">Crotalaria pallida</name>
    <name type="common">Smooth rattlebox</name>
    <name type="synonym">Crotalaria striata</name>
    <dbReference type="NCBI Taxonomy" id="3830"/>
    <lineage>
        <taxon>Eukaryota</taxon>
        <taxon>Viridiplantae</taxon>
        <taxon>Streptophyta</taxon>
        <taxon>Embryophyta</taxon>
        <taxon>Tracheophyta</taxon>
        <taxon>Spermatophyta</taxon>
        <taxon>Magnoliopsida</taxon>
        <taxon>eudicotyledons</taxon>
        <taxon>Gunneridae</taxon>
        <taxon>Pentapetalae</taxon>
        <taxon>rosids</taxon>
        <taxon>fabids</taxon>
        <taxon>Fabales</taxon>
        <taxon>Fabaceae</taxon>
        <taxon>Papilionoideae</taxon>
        <taxon>50 kb inversion clade</taxon>
        <taxon>genistoids sensu lato</taxon>
        <taxon>core genistoids</taxon>
        <taxon>Crotalarieae</taxon>
        <taxon>Crotalaria</taxon>
    </lineage>
</organism>
<keyword evidence="2" id="KW-1185">Reference proteome</keyword>
<dbReference type="EMBL" id="JAYWIO010000006">
    <property type="protein sequence ID" value="KAK7258234.1"/>
    <property type="molecule type" value="Genomic_DNA"/>
</dbReference>
<reference evidence="1 2" key="1">
    <citation type="submission" date="2024-01" db="EMBL/GenBank/DDBJ databases">
        <title>The genomes of 5 underutilized Papilionoideae crops provide insights into root nodulation and disease resistanc.</title>
        <authorList>
            <person name="Yuan L."/>
        </authorList>
    </citation>
    <scope>NUCLEOTIDE SEQUENCE [LARGE SCALE GENOMIC DNA]</scope>
    <source>
        <strain evidence="1">ZHUSHIDOU_FW_LH</strain>
        <tissue evidence="1">Leaf</tissue>
    </source>
</reference>